<dbReference type="PANTHER" id="PTHR35789:SF1">
    <property type="entry name" value="SPORE GERMINATION PROTEIN B3"/>
    <property type="match status" value="1"/>
</dbReference>
<evidence type="ECO:0000256" key="5">
    <source>
        <dbReference type="ARBA" id="ARBA00023136"/>
    </source>
</evidence>
<evidence type="ECO:0000256" key="7">
    <source>
        <dbReference type="ARBA" id="ARBA00023288"/>
    </source>
</evidence>
<evidence type="ECO:0000313" key="11">
    <source>
        <dbReference type="Proteomes" id="UP000809829"/>
    </source>
</evidence>
<comment type="caution">
    <text evidence="10">The sequence shown here is derived from an EMBL/GenBank/DDBJ whole genome shotgun (WGS) entry which is preliminary data.</text>
</comment>
<evidence type="ECO:0000313" key="10">
    <source>
        <dbReference type="EMBL" id="MBM7703478.1"/>
    </source>
</evidence>
<name>A0ABS2QW24_9BACI</name>
<keyword evidence="11" id="KW-1185">Reference proteome</keyword>
<dbReference type="Proteomes" id="UP000809829">
    <property type="component" value="Unassembled WGS sequence"/>
</dbReference>
<dbReference type="Gene3D" id="3.30.300.210">
    <property type="entry name" value="Nutrient germinant receptor protein C, domain 3"/>
    <property type="match status" value="1"/>
</dbReference>
<evidence type="ECO:0000259" key="9">
    <source>
        <dbReference type="Pfam" id="PF25198"/>
    </source>
</evidence>
<organism evidence="10 11">
    <name type="scientific">Priestia iocasae</name>
    <dbReference type="NCBI Taxonomy" id="2291674"/>
    <lineage>
        <taxon>Bacteria</taxon>
        <taxon>Bacillati</taxon>
        <taxon>Bacillota</taxon>
        <taxon>Bacilli</taxon>
        <taxon>Bacillales</taxon>
        <taxon>Bacillaceae</taxon>
        <taxon>Priestia</taxon>
    </lineage>
</organism>
<dbReference type="Pfam" id="PF25198">
    <property type="entry name" value="Spore_GerAC_N"/>
    <property type="match status" value="1"/>
</dbReference>
<evidence type="ECO:0000256" key="6">
    <source>
        <dbReference type="ARBA" id="ARBA00023139"/>
    </source>
</evidence>
<comment type="subcellular location">
    <subcellularLocation>
        <location evidence="1">Membrane</location>
        <topology evidence="1">Lipid-anchor</topology>
    </subcellularLocation>
</comment>
<keyword evidence="3" id="KW-0309">Germination</keyword>
<dbReference type="RefSeq" id="WP_205187372.1">
    <property type="nucleotide sequence ID" value="NZ_JAFBFC010000004.1"/>
</dbReference>
<sequence>MRKVAKLFLIISFICITGCVPSKKILEEIQIVQAAGYDPAEGGDENALRGTAGSAYIPPVEGEMSRNIVFSAVGNTSKQIRQSIQSKSSKPIEIGRIGILIFNEELAKKGVMNIIDNFQRDPHIGRDIYLVVSEGSAYDILNADYLEGESSPQYITDIVHQNMDRTIPKVDLHRFLFQHESKGFDPFMPIIKKEKEQIAVQGIALFNSDKYVGRISLKDSYIFKMLFEDIRQGQLETKWKDKYVSIQNLDSNSDYEIRKQNGQYEAKFTIELDGRVSESGGLDLTKKKNIENIERATEKEIKKQVEALLAKFKKLNVDPLGIGDKARQKGLYKKASWNSQYQQLPVKVHVSVNVVQAGIME</sequence>
<dbReference type="InterPro" id="IPR008844">
    <property type="entry name" value="Spore_GerAC-like"/>
</dbReference>
<dbReference type="InterPro" id="IPR038501">
    <property type="entry name" value="Spore_GerAC_C_sf"/>
</dbReference>
<dbReference type="InterPro" id="IPR046953">
    <property type="entry name" value="Spore_GerAC-like_C"/>
</dbReference>
<keyword evidence="7" id="KW-0449">Lipoprotein</keyword>
<comment type="similarity">
    <text evidence="2">Belongs to the GerABKC lipoprotein family.</text>
</comment>
<reference evidence="10 11" key="1">
    <citation type="submission" date="2021-01" db="EMBL/GenBank/DDBJ databases">
        <title>Genomic Encyclopedia of Type Strains, Phase IV (KMG-IV): sequencing the most valuable type-strain genomes for metagenomic binning, comparative biology and taxonomic classification.</title>
        <authorList>
            <person name="Goeker M."/>
        </authorList>
    </citation>
    <scope>NUCLEOTIDE SEQUENCE [LARGE SCALE GENOMIC DNA]</scope>
    <source>
        <strain evidence="10 11">DSM 104297</strain>
    </source>
</reference>
<evidence type="ECO:0000256" key="2">
    <source>
        <dbReference type="ARBA" id="ARBA00007886"/>
    </source>
</evidence>
<dbReference type="EMBL" id="JAFBFC010000004">
    <property type="protein sequence ID" value="MBM7703478.1"/>
    <property type="molecule type" value="Genomic_DNA"/>
</dbReference>
<gene>
    <name evidence="10" type="ORF">JOC83_002327</name>
</gene>
<feature type="domain" description="Spore germination protein N-terminal" evidence="9">
    <location>
        <begin position="23"/>
        <end position="192"/>
    </location>
</feature>
<feature type="domain" description="Spore germination GerAC-like C-terminal" evidence="8">
    <location>
        <begin position="201"/>
        <end position="358"/>
    </location>
</feature>
<evidence type="ECO:0000256" key="1">
    <source>
        <dbReference type="ARBA" id="ARBA00004635"/>
    </source>
</evidence>
<accession>A0ABS2QW24</accession>
<proteinExistence type="inferred from homology"/>
<evidence type="ECO:0000256" key="3">
    <source>
        <dbReference type="ARBA" id="ARBA00022544"/>
    </source>
</evidence>
<keyword evidence="5" id="KW-0472">Membrane</keyword>
<dbReference type="InterPro" id="IPR057336">
    <property type="entry name" value="GerAC_N"/>
</dbReference>
<evidence type="ECO:0000259" key="8">
    <source>
        <dbReference type="Pfam" id="PF05504"/>
    </source>
</evidence>
<dbReference type="Pfam" id="PF05504">
    <property type="entry name" value="Spore_GerAC"/>
    <property type="match status" value="1"/>
</dbReference>
<evidence type="ECO:0000256" key="4">
    <source>
        <dbReference type="ARBA" id="ARBA00022729"/>
    </source>
</evidence>
<keyword evidence="4" id="KW-0732">Signal</keyword>
<dbReference type="PANTHER" id="PTHR35789">
    <property type="entry name" value="SPORE GERMINATION PROTEIN B3"/>
    <property type="match status" value="1"/>
</dbReference>
<dbReference type="NCBIfam" id="TIGR02887">
    <property type="entry name" value="spore_ger_x_C"/>
    <property type="match status" value="1"/>
</dbReference>
<keyword evidence="6" id="KW-0564">Palmitate</keyword>
<protein>
    <submittedName>
        <fullName evidence="10">Spore germination protein</fullName>
    </submittedName>
</protein>